<protein>
    <recommendedName>
        <fullName evidence="3">Tetratricopeptide repeat protein</fullName>
    </recommendedName>
</protein>
<dbReference type="RefSeq" id="WP_241050762.1">
    <property type="nucleotide sequence ID" value="NZ_JAKZBV010000001.1"/>
</dbReference>
<reference evidence="1 2" key="1">
    <citation type="submission" date="2022-03" db="EMBL/GenBank/DDBJ databases">
        <title>Sinomonas sp. isolated from a soil.</title>
        <authorList>
            <person name="Han J."/>
            <person name="Kim D.-U."/>
        </authorList>
    </citation>
    <scope>NUCLEOTIDE SEQUENCE [LARGE SCALE GENOMIC DNA]</scope>
    <source>
        <strain evidence="1 2">5-5</strain>
    </source>
</reference>
<dbReference type="EMBL" id="JAKZBV010000001">
    <property type="protein sequence ID" value="MCH6468779.1"/>
    <property type="molecule type" value="Genomic_DNA"/>
</dbReference>
<keyword evidence="2" id="KW-1185">Reference proteome</keyword>
<gene>
    <name evidence="1" type="ORF">L0M17_02045</name>
</gene>
<organism evidence="1 2">
    <name type="scientific">Sinomonas terrae</name>
    <dbReference type="NCBI Taxonomy" id="2908838"/>
    <lineage>
        <taxon>Bacteria</taxon>
        <taxon>Bacillati</taxon>
        <taxon>Actinomycetota</taxon>
        <taxon>Actinomycetes</taxon>
        <taxon>Micrococcales</taxon>
        <taxon>Micrococcaceae</taxon>
        <taxon>Sinomonas</taxon>
    </lineage>
</organism>
<evidence type="ECO:0008006" key="3">
    <source>
        <dbReference type="Google" id="ProtNLM"/>
    </source>
</evidence>
<proteinExistence type="predicted"/>
<evidence type="ECO:0000313" key="1">
    <source>
        <dbReference type="EMBL" id="MCH6468779.1"/>
    </source>
</evidence>
<dbReference type="Proteomes" id="UP001202922">
    <property type="component" value="Unassembled WGS sequence"/>
</dbReference>
<name>A0ABS9TWI7_9MICC</name>
<evidence type="ECO:0000313" key="2">
    <source>
        <dbReference type="Proteomes" id="UP001202922"/>
    </source>
</evidence>
<sequence length="305" mass="34039">MASSDVDRQRTFHDPRDLTPFRGVRVSTPVHDILDRFARRSRSPRLRRFPAKVERAVFDAVFRSHEPERLVVLARSHSGWSGLCYVLAGLLAYRAHQHAQAAELLQRGLAGENEPAAAQFAADYLGAWSQWIELSEGVSVEVLFSEEAVCLALAHSLREIGHPGEALTALAPLPPSLPTTLAGARLAEILGRPVDVVSWTEGLTNRDDLAAALLLLRARVLRSLGRRADAQEAVREVLRRRRTPLVLRHAAMTERALLLVGVGRRRSLRKAHDAGQRPGAKRTKDAEVRELWLRDFERLTGERPE</sequence>
<comment type="caution">
    <text evidence="1">The sequence shown here is derived from an EMBL/GenBank/DDBJ whole genome shotgun (WGS) entry which is preliminary data.</text>
</comment>
<accession>A0ABS9TWI7</accession>